<dbReference type="InterPro" id="IPR021136">
    <property type="entry name" value="Flagellar_hook_control-like_C"/>
</dbReference>
<feature type="compositionally biased region" description="Gly residues" evidence="1">
    <location>
        <begin position="20"/>
        <end position="31"/>
    </location>
</feature>
<comment type="caution">
    <text evidence="3">The sequence shown here is derived from an EMBL/GenBank/DDBJ whole genome shotgun (WGS) entry which is preliminary data.</text>
</comment>
<dbReference type="EMBL" id="FNJC01000002">
    <property type="protein sequence ID" value="SDO92960.1"/>
    <property type="molecule type" value="Genomic_DNA"/>
</dbReference>
<protein>
    <submittedName>
        <fullName evidence="3">Chemotaxis protein MotD</fullName>
    </submittedName>
</protein>
<evidence type="ECO:0000313" key="3">
    <source>
        <dbReference type="EMBL" id="SDO92960.1"/>
    </source>
</evidence>
<keyword evidence="4" id="KW-1185">Reference proteome</keyword>
<evidence type="ECO:0000313" key="4">
    <source>
        <dbReference type="Proteomes" id="UP000198795"/>
    </source>
</evidence>
<dbReference type="Proteomes" id="UP000198795">
    <property type="component" value="Unassembled WGS sequence"/>
</dbReference>
<proteinExistence type="predicted"/>
<dbReference type="Gene3D" id="3.30.750.140">
    <property type="match status" value="1"/>
</dbReference>
<accession>A0A1H0NKU3</accession>
<feature type="compositionally biased region" description="Polar residues" evidence="1">
    <location>
        <begin position="473"/>
        <end position="488"/>
    </location>
</feature>
<feature type="domain" description="Flagellar hook-length control protein-like C-terminal" evidence="2">
    <location>
        <begin position="378"/>
        <end position="448"/>
    </location>
</feature>
<evidence type="ECO:0000256" key="1">
    <source>
        <dbReference type="SAM" id="MobiDB-lite"/>
    </source>
</evidence>
<gene>
    <name evidence="3" type="ORF">SAMN04488061_2025</name>
</gene>
<sequence length="527" mass="54287">MADATLFLGDAGHGASAVGGAKGRSEAGGGKGHADIANDQGEGFEQILAKGNKSRDGDAETNADTATSGSRVRGLSVRWPQGSEPTDEDGARADATEDGTSTGSLREADLESEDASQADRTTKAAQEPVPDVSSHLVGAAPTGGGAGDASLGVGSAKTAVGRGDGIGKNLMSGLPADDLQGARQARDASAIETSRQANRVANDVAVQANQAASRNPAGPILPGAVQPAVAQLTAVLSQGRETGKRDVAAQRGPMDVPAKINVSLAETHFSPVKPDSELEAYDLARRADGRGAQKDLGKSARDVSRMQAEVRSDKAGRSSTLTQTDVRAEQIAQSVARSASGDVSGQIGTRILQELEHARPLSETRSSGQVHVKQSDPVLKVLEIKLEPRDLGSVVVRMSLRNDVLNVELGFGRSEAAATIAKNTDQLTHYLRSSGYVVDEVVVRVVEGDHRVHSQMTTTATTGADPTHAQGEAGNSATSSGLTGQSFGEQGERRPAAGGQNPSSQHGGEGTHDQDNSQSRSRGGVFV</sequence>
<feature type="compositionally biased region" description="Basic and acidic residues" evidence="1">
    <location>
        <begin position="289"/>
        <end position="316"/>
    </location>
</feature>
<reference evidence="3 4" key="1">
    <citation type="submission" date="2016-10" db="EMBL/GenBank/DDBJ databases">
        <authorList>
            <person name="Varghese N."/>
            <person name="Submissions S."/>
        </authorList>
    </citation>
    <scope>NUCLEOTIDE SEQUENCE [LARGE SCALE GENOMIC DNA]</scope>
    <source>
        <strain evidence="3 4">CGMCC 1.6497</strain>
    </source>
</reference>
<feature type="region of interest" description="Disordered" evidence="1">
    <location>
        <begin position="453"/>
        <end position="527"/>
    </location>
</feature>
<feature type="region of interest" description="Disordered" evidence="1">
    <location>
        <begin position="289"/>
        <end position="324"/>
    </location>
</feature>
<dbReference type="RefSeq" id="WP_090228380.1">
    <property type="nucleotide sequence ID" value="NZ_FNJC01000002.1"/>
</dbReference>
<feature type="region of interest" description="Disordered" evidence="1">
    <location>
        <begin position="1"/>
        <end position="151"/>
    </location>
</feature>
<evidence type="ECO:0000259" key="2">
    <source>
        <dbReference type="Pfam" id="PF02120"/>
    </source>
</evidence>
<organism evidence="3 4">
    <name type="scientific">Filomicrobium insigne</name>
    <dbReference type="NCBI Taxonomy" id="418854"/>
    <lineage>
        <taxon>Bacteria</taxon>
        <taxon>Pseudomonadati</taxon>
        <taxon>Pseudomonadota</taxon>
        <taxon>Alphaproteobacteria</taxon>
        <taxon>Hyphomicrobiales</taxon>
        <taxon>Hyphomicrobiaceae</taxon>
        <taxon>Filomicrobium</taxon>
    </lineage>
</organism>
<dbReference type="InterPro" id="IPR038610">
    <property type="entry name" value="FliK-like_C_sf"/>
</dbReference>
<name>A0A1H0NKU3_9HYPH</name>
<feature type="compositionally biased region" description="Low complexity" evidence="1">
    <location>
        <begin position="457"/>
        <end position="469"/>
    </location>
</feature>
<dbReference type="Pfam" id="PF02120">
    <property type="entry name" value="Flg_hook"/>
    <property type="match status" value="1"/>
</dbReference>